<accession>A0A251X2U7</accession>
<name>A0A251X2U7_9RHOB</name>
<protein>
    <recommendedName>
        <fullName evidence="4">Transcription factor LuxR-like autoinducer-binding domain-containing protein</fullName>
    </recommendedName>
</protein>
<proteinExistence type="predicted"/>
<gene>
    <name evidence="5" type="ORF">BVC71_04045</name>
</gene>
<dbReference type="SUPFAM" id="SSF75516">
    <property type="entry name" value="Pheromone-binding domain of LuxR-like quorum-sensing transcription factors"/>
    <property type="match status" value="1"/>
</dbReference>
<dbReference type="GO" id="GO:0003677">
    <property type="term" value="F:DNA binding"/>
    <property type="evidence" value="ECO:0007669"/>
    <property type="project" value="UniProtKB-KW"/>
</dbReference>
<evidence type="ECO:0000259" key="4">
    <source>
        <dbReference type="Pfam" id="PF03472"/>
    </source>
</evidence>
<evidence type="ECO:0000313" key="5">
    <source>
        <dbReference type="EMBL" id="OUD11040.1"/>
    </source>
</evidence>
<organism evidence="5 6">
    <name type="scientific">Marivivens niveibacter</name>
    <dbReference type="NCBI Taxonomy" id="1930667"/>
    <lineage>
        <taxon>Bacteria</taxon>
        <taxon>Pseudomonadati</taxon>
        <taxon>Pseudomonadota</taxon>
        <taxon>Alphaproteobacteria</taxon>
        <taxon>Rhodobacterales</taxon>
        <taxon>Paracoccaceae</taxon>
        <taxon>Marivivens group</taxon>
        <taxon>Marivivens</taxon>
    </lineage>
</organism>
<evidence type="ECO:0000256" key="1">
    <source>
        <dbReference type="ARBA" id="ARBA00023015"/>
    </source>
</evidence>
<feature type="domain" description="Transcription factor LuxR-like autoinducer-binding" evidence="4">
    <location>
        <begin position="27"/>
        <end position="125"/>
    </location>
</feature>
<evidence type="ECO:0000256" key="2">
    <source>
        <dbReference type="ARBA" id="ARBA00023125"/>
    </source>
</evidence>
<dbReference type="EMBL" id="MSPP01000001">
    <property type="protein sequence ID" value="OUD11040.1"/>
    <property type="molecule type" value="Genomic_DNA"/>
</dbReference>
<keyword evidence="6" id="KW-1185">Reference proteome</keyword>
<keyword evidence="2" id="KW-0238">DNA-binding</keyword>
<dbReference type="Proteomes" id="UP000194664">
    <property type="component" value="Unassembled WGS sequence"/>
</dbReference>
<evidence type="ECO:0000256" key="3">
    <source>
        <dbReference type="ARBA" id="ARBA00023163"/>
    </source>
</evidence>
<keyword evidence="1" id="KW-0805">Transcription regulation</keyword>
<keyword evidence="3" id="KW-0804">Transcription</keyword>
<evidence type="ECO:0000313" key="6">
    <source>
        <dbReference type="Proteomes" id="UP000194664"/>
    </source>
</evidence>
<dbReference type="InterPro" id="IPR005143">
    <property type="entry name" value="TF_LuxR_autoind-bd_dom"/>
</dbReference>
<dbReference type="AlphaFoldDB" id="A0A251X2U7"/>
<dbReference type="Gene3D" id="3.30.450.80">
    <property type="entry name" value="Transcription factor LuxR-like, autoinducer-binding domain"/>
    <property type="match status" value="1"/>
</dbReference>
<dbReference type="Pfam" id="PF03472">
    <property type="entry name" value="Autoind_bind"/>
    <property type="match status" value="1"/>
</dbReference>
<dbReference type="InterPro" id="IPR036693">
    <property type="entry name" value="TF_LuxR_autoind-bd_dom_sf"/>
</dbReference>
<comment type="caution">
    <text evidence="5">The sequence shown here is derived from an EMBL/GenBank/DDBJ whole genome shotgun (WGS) entry which is preliminary data.</text>
</comment>
<sequence>MKSTLTTAKSLCTSGFALGLHVVYTAPSIMLQTYRTDWTAKYVEKGMVVSDPTVHWAFQNRGAARWSEMDLPDPQNVMPQAAEYGLAYGCVTSIQPKDVQSMGFFARDDREFTDDEIETLLACTQKMHDLTDPSKPLSIDIRSDLKSLSVMLTTP</sequence>
<reference evidence="5 6" key="1">
    <citation type="submission" date="2016-12" db="EMBL/GenBank/DDBJ databases">
        <title>The draft genome sequence of HSLHS2.</title>
        <authorList>
            <person name="Hu D."/>
            <person name="Wang L."/>
            <person name="Shao Z."/>
        </authorList>
    </citation>
    <scope>NUCLEOTIDE SEQUENCE [LARGE SCALE GENOMIC DNA]</scope>
    <source>
        <strain evidence="5">MCCC 1A06712</strain>
    </source>
</reference>